<organism evidence="1">
    <name type="scientific">hydrothermal vent metagenome</name>
    <dbReference type="NCBI Taxonomy" id="652676"/>
    <lineage>
        <taxon>unclassified sequences</taxon>
        <taxon>metagenomes</taxon>
        <taxon>ecological metagenomes</taxon>
    </lineage>
</organism>
<reference evidence="1" key="1">
    <citation type="submission" date="2015-10" db="EMBL/GenBank/DDBJ databases">
        <authorList>
            <person name="Gilbert D.G."/>
        </authorList>
    </citation>
    <scope>NUCLEOTIDE SEQUENCE</scope>
</reference>
<name>A0A160TTB3_9ZZZZ</name>
<dbReference type="EMBL" id="CZRL01000023">
    <property type="protein sequence ID" value="CUS50335.1"/>
    <property type="molecule type" value="Genomic_DNA"/>
</dbReference>
<evidence type="ECO:0000313" key="1">
    <source>
        <dbReference type="EMBL" id="CUS50335.1"/>
    </source>
</evidence>
<sequence length="37" mass="4472">MRARTCRLFLQYSSYTKLVEGNYNRFEPVRKRSCQLG</sequence>
<accession>A0A160TTB3</accession>
<proteinExistence type="predicted"/>
<dbReference type="AlphaFoldDB" id="A0A160TTB3"/>
<gene>
    <name evidence="1" type="ORF">MGWOODY_XGa2945</name>
</gene>
<protein>
    <submittedName>
        <fullName evidence="1">Uncharacterized protein</fullName>
    </submittedName>
</protein>